<protein>
    <recommendedName>
        <fullName evidence="3">Mitochondrial glycoprotein</fullName>
    </recommendedName>
</protein>
<dbReference type="Pfam" id="PF02330">
    <property type="entry name" value="MAM33"/>
    <property type="match status" value="1"/>
</dbReference>
<dbReference type="InterPro" id="IPR036561">
    <property type="entry name" value="MAM33_sf"/>
</dbReference>
<dbReference type="Proteomes" id="UP001327560">
    <property type="component" value="Chromosome 2"/>
</dbReference>
<reference evidence="1 2" key="1">
    <citation type="submission" date="2023-10" db="EMBL/GenBank/DDBJ databases">
        <title>Chromosome-scale genome assembly provides insights into flower coloration mechanisms of Canna indica.</title>
        <authorList>
            <person name="Li C."/>
        </authorList>
    </citation>
    <scope>NUCLEOTIDE SEQUENCE [LARGE SCALE GENOMIC DNA]</scope>
    <source>
        <tissue evidence="1">Flower</tissue>
    </source>
</reference>
<dbReference type="GO" id="GO:0005759">
    <property type="term" value="C:mitochondrial matrix"/>
    <property type="evidence" value="ECO:0007669"/>
    <property type="project" value="InterPro"/>
</dbReference>
<evidence type="ECO:0008006" key="3">
    <source>
        <dbReference type="Google" id="ProtNLM"/>
    </source>
</evidence>
<name>A0AAQ3JWE7_9LILI</name>
<accession>A0AAQ3JWE7</accession>
<dbReference type="PANTHER" id="PTHR10826:SF36">
    <property type="entry name" value="OS08G0439900 PROTEIN"/>
    <property type="match status" value="1"/>
</dbReference>
<evidence type="ECO:0000313" key="2">
    <source>
        <dbReference type="Proteomes" id="UP001327560"/>
    </source>
</evidence>
<dbReference type="Gene3D" id="3.10.280.10">
    <property type="entry name" value="Mitochondrial glycoprotein"/>
    <property type="match status" value="1"/>
</dbReference>
<sequence length="233" mass="26622">MARFLLPCRRIIHLKSLAPSSSSSTPASFFLSLRSYISEMRRAAFKETLLRNLRAEITYEAESRPPSTPESTFRSFSIHDRPGEKWIQLRRSHGREEVTIDATMFDGVAPSSRSAAAAEVADPSDLRRHISLMVEVSKGEASGIVLRFACSAWADDLQIDNIFPARRGNEALMQYMGPEFKELDDELQSAAREYLEKRGVNDELSGFLHDYMENKDRSELLRWLRNVETYVKK</sequence>
<dbReference type="PANTHER" id="PTHR10826">
    <property type="entry name" value="COMPLEMENT COMPONENT 1"/>
    <property type="match status" value="1"/>
</dbReference>
<dbReference type="SUPFAM" id="SSF54529">
    <property type="entry name" value="Mitochondrial glycoprotein MAM33-like"/>
    <property type="match status" value="1"/>
</dbReference>
<dbReference type="AlphaFoldDB" id="A0AAQ3JWE7"/>
<proteinExistence type="predicted"/>
<evidence type="ECO:0000313" key="1">
    <source>
        <dbReference type="EMBL" id="WOK96287.1"/>
    </source>
</evidence>
<organism evidence="1 2">
    <name type="scientific">Canna indica</name>
    <name type="common">Indian-shot</name>
    <dbReference type="NCBI Taxonomy" id="4628"/>
    <lineage>
        <taxon>Eukaryota</taxon>
        <taxon>Viridiplantae</taxon>
        <taxon>Streptophyta</taxon>
        <taxon>Embryophyta</taxon>
        <taxon>Tracheophyta</taxon>
        <taxon>Spermatophyta</taxon>
        <taxon>Magnoliopsida</taxon>
        <taxon>Liliopsida</taxon>
        <taxon>Zingiberales</taxon>
        <taxon>Cannaceae</taxon>
        <taxon>Canna</taxon>
    </lineage>
</organism>
<dbReference type="InterPro" id="IPR003428">
    <property type="entry name" value="MAM33"/>
</dbReference>
<gene>
    <name evidence="1" type="ORF">Cni_G04994</name>
</gene>
<dbReference type="EMBL" id="CP136891">
    <property type="protein sequence ID" value="WOK96287.1"/>
    <property type="molecule type" value="Genomic_DNA"/>
</dbReference>
<keyword evidence="2" id="KW-1185">Reference proteome</keyword>